<reference evidence="2 3" key="1">
    <citation type="submission" date="2023-11" db="EMBL/GenBank/DDBJ databases">
        <authorList>
            <person name="Hedman E."/>
            <person name="Englund M."/>
            <person name="Stromberg M."/>
            <person name="Nyberg Akerstrom W."/>
            <person name="Nylinder S."/>
            <person name="Jareborg N."/>
            <person name="Kallberg Y."/>
            <person name="Kronander E."/>
        </authorList>
    </citation>
    <scope>NUCLEOTIDE SEQUENCE [LARGE SCALE GENOMIC DNA]</scope>
</reference>
<feature type="region of interest" description="Disordered" evidence="1">
    <location>
        <begin position="304"/>
        <end position="354"/>
    </location>
</feature>
<feature type="compositionally biased region" description="Polar residues" evidence="1">
    <location>
        <begin position="333"/>
        <end position="354"/>
    </location>
</feature>
<feature type="region of interest" description="Disordered" evidence="1">
    <location>
        <begin position="267"/>
        <end position="291"/>
    </location>
</feature>
<dbReference type="EMBL" id="CAVLGL010000035">
    <property type="protein sequence ID" value="CAK1581953.1"/>
    <property type="molecule type" value="Genomic_DNA"/>
</dbReference>
<name>A0AAV1KFW3_9NEOP</name>
<protein>
    <submittedName>
        <fullName evidence="2">Uncharacterized protein</fullName>
    </submittedName>
</protein>
<gene>
    <name evidence="2" type="ORF">PARMNEM_LOCUS3550</name>
</gene>
<sequence>MKLEKEIDDFEEIDVEKSLSSSTRRYYPKIARKSKLDDFLARRTYLKFMEEKKLGNLLANIKKEEEVDVKIEDEKNVDVESEDPEIDATSICDSTIESNPKISTSIAQNVECLRDQYQKLNQLTKHYKCYSTGCTKTELTVINQISTGFKINCYSPLCIEKGKLLNELLFVLKDGAISSTHLLNSKENNKMSILEQYLLGKSSNSKENILTDLLSAVACAQECDNKNTDCFVKRKSSSSVDGIVKVEKNENDQSMCLIKSESTLEESAVPAVGNEMDIDITSNNNDDSEVEIGPLKELTDGEVQGQQNENNDNECNKSRPPIPKLKITRGRSSKVSNAGNSGPSNNQSDSSYECSVTINKNEDKPKYRATVNRRFGHSRSI</sequence>
<organism evidence="2 3">
    <name type="scientific">Parnassius mnemosyne</name>
    <name type="common">clouded apollo</name>
    <dbReference type="NCBI Taxonomy" id="213953"/>
    <lineage>
        <taxon>Eukaryota</taxon>
        <taxon>Metazoa</taxon>
        <taxon>Ecdysozoa</taxon>
        <taxon>Arthropoda</taxon>
        <taxon>Hexapoda</taxon>
        <taxon>Insecta</taxon>
        <taxon>Pterygota</taxon>
        <taxon>Neoptera</taxon>
        <taxon>Endopterygota</taxon>
        <taxon>Lepidoptera</taxon>
        <taxon>Glossata</taxon>
        <taxon>Ditrysia</taxon>
        <taxon>Papilionoidea</taxon>
        <taxon>Papilionidae</taxon>
        <taxon>Parnassiinae</taxon>
        <taxon>Parnassini</taxon>
        <taxon>Parnassius</taxon>
        <taxon>Driopa</taxon>
    </lineage>
</organism>
<feature type="non-terminal residue" evidence="2">
    <location>
        <position position="381"/>
    </location>
</feature>
<evidence type="ECO:0000256" key="1">
    <source>
        <dbReference type="SAM" id="MobiDB-lite"/>
    </source>
</evidence>
<proteinExistence type="predicted"/>
<accession>A0AAV1KFW3</accession>
<comment type="caution">
    <text evidence="2">The sequence shown here is derived from an EMBL/GenBank/DDBJ whole genome shotgun (WGS) entry which is preliminary data.</text>
</comment>
<evidence type="ECO:0000313" key="2">
    <source>
        <dbReference type="EMBL" id="CAK1581953.1"/>
    </source>
</evidence>
<keyword evidence="3" id="KW-1185">Reference proteome</keyword>
<dbReference type="Proteomes" id="UP001314205">
    <property type="component" value="Unassembled WGS sequence"/>
</dbReference>
<evidence type="ECO:0000313" key="3">
    <source>
        <dbReference type="Proteomes" id="UP001314205"/>
    </source>
</evidence>
<dbReference type="AlphaFoldDB" id="A0AAV1KFW3"/>